<comment type="caution">
    <text evidence="2">The sequence shown here is derived from an EMBL/GenBank/DDBJ whole genome shotgun (WGS) entry which is preliminary data.</text>
</comment>
<dbReference type="EMBL" id="LAZR01013678">
    <property type="protein sequence ID" value="KKM20876.1"/>
    <property type="molecule type" value="Genomic_DNA"/>
</dbReference>
<gene>
    <name evidence="2" type="ORF">LCGC14_1641050</name>
</gene>
<protein>
    <submittedName>
        <fullName evidence="2">Uncharacterized protein</fullName>
    </submittedName>
</protein>
<feature type="compositionally biased region" description="Basic and acidic residues" evidence="1">
    <location>
        <begin position="7"/>
        <end position="22"/>
    </location>
</feature>
<evidence type="ECO:0000313" key="2">
    <source>
        <dbReference type="EMBL" id="KKM20876.1"/>
    </source>
</evidence>
<feature type="non-terminal residue" evidence="2">
    <location>
        <position position="22"/>
    </location>
</feature>
<reference evidence="2" key="1">
    <citation type="journal article" date="2015" name="Nature">
        <title>Complex archaea that bridge the gap between prokaryotes and eukaryotes.</title>
        <authorList>
            <person name="Spang A."/>
            <person name="Saw J.H."/>
            <person name="Jorgensen S.L."/>
            <person name="Zaremba-Niedzwiedzka K."/>
            <person name="Martijn J."/>
            <person name="Lind A.E."/>
            <person name="van Eijk R."/>
            <person name="Schleper C."/>
            <person name="Guy L."/>
            <person name="Ettema T.J."/>
        </authorList>
    </citation>
    <scope>NUCLEOTIDE SEQUENCE</scope>
</reference>
<sequence length="22" mass="2415">MSPDPELFAHGKTREEISIDAA</sequence>
<accession>A0A0F9HZJ2</accession>
<organism evidence="2">
    <name type="scientific">marine sediment metagenome</name>
    <dbReference type="NCBI Taxonomy" id="412755"/>
    <lineage>
        <taxon>unclassified sequences</taxon>
        <taxon>metagenomes</taxon>
        <taxon>ecological metagenomes</taxon>
    </lineage>
</organism>
<evidence type="ECO:0000256" key="1">
    <source>
        <dbReference type="SAM" id="MobiDB-lite"/>
    </source>
</evidence>
<proteinExistence type="predicted"/>
<name>A0A0F9HZJ2_9ZZZZ</name>
<feature type="region of interest" description="Disordered" evidence="1">
    <location>
        <begin position="1"/>
        <end position="22"/>
    </location>
</feature>
<dbReference type="AlphaFoldDB" id="A0A0F9HZJ2"/>